<evidence type="ECO:0000313" key="3">
    <source>
        <dbReference type="Proteomes" id="UP000001542"/>
    </source>
</evidence>
<sequence length="217" mass="24940">MEDIAAPPEVKEQIQQRMKDSKVISDMEKRVLDALNVAAKEIVNNVPIEKSALLHDPFKNETEYTVMALSAIVKFLEEKGYNFALKALIAETNFKNADKYEAPNIKDILDNLMEQEEEENFEVVDDQDEQNDEDDHQQEIDDDSEQDLSIDLSDENSDEEIPKAKPQPKVEEKPVEKKPEPTPAFFQQFNQRKIPPAQNIKKIDFDSNSYIVSVKDL</sequence>
<feature type="region of interest" description="Disordered" evidence="1">
    <location>
        <begin position="117"/>
        <end position="193"/>
    </location>
</feature>
<keyword evidence="3" id="KW-1185">Reference proteome</keyword>
<evidence type="ECO:0000313" key="2">
    <source>
        <dbReference type="EMBL" id="EAY03183.1"/>
    </source>
</evidence>
<dbReference type="PROSITE" id="PS50896">
    <property type="entry name" value="LISH"/>
    <property type="match status" value="1"/>
</dbReference>
<dbReference type="InterPro" id="IPR006594">
    <property type="entry name" value="LisH"/>
</dbReference>
<evidence type="ECO:0000256" key="1">
    <source>
        <dbReference type="SAM" id="MobiDB-lite"/>
    </source>
</evidence>
<feature type="compositionally biased region" description="Basic and acidic residues" evidence="1">
    <location>
        <begin position="160"/>
        <end position="180"/>
    </location>
</feature>
<gene>
    <name evidence="2" type="ORF">TVAG_049670</name>
</gene>
<reference evidence="2" key="1">
    <citation type="submission" date="2006-10" db="EMBL/GenBank/DDBJ databases">
        <authorList>
            <person name="Amadeo P."/>
            <person name="Zhao Q."/>
            <person name="Wortman J."/>
            <person name="Fraser-Liggett C."/>
            <person name="Carlton J."/>
        </authorList>
    </citation>
    <scope>NUCLEOTIDE SEQUENCE</scope>
    <source>
        <strain evidence="2">G3</strain>
    </source>
</reference>
<dbReference type="Proteomes" id="UP000001542">
    <property type="component" value="Unassembled WGS sequence"/>
</dbReference>
<dbReference type="RefSeq" id="XP_001315406.1">
    <property type="nucleotide sequence ID" value="XM_001315371.1"/>
</dbReference>
<dbReference type="VEuPathDB" id="TrichDB:TVAG_049670"/>
<name>A2EVW2_TRIV3</name>
<dbReference type="InParanoid" id="A2EVW2"/>
<dbReference type="KEGG" id="tva:4761031"/>
<feature type="compositionally biased region" description="Acidic residues" evidence="1">
    <location>
        <begin position="117"/>
        <end position="159"/>
    </location>
</feature>
<dbReference type="AlphaFoldDB" id="A2EVW2"/>
<proteinExistence type="predicted"/>
<organism evidence="2 3">
    <name type="scientific">Trichomonas vaginalis (strain ATCC PRA-98 / G3)</name>
    <dbReference type="NCBI Taxonomy" id="412133"/>
    <lineage>
        <taxon>Eukaryota</taxon>
        <taxon>Metamonada</taxon>
        <taxon>Parabasalia</taxon>
        <taxon>Trichomonadida</taxon>
        <taxon>Trichomonadidae</taxon>
        <taxon>Trichomonas</taxon>
    </lineage>
</organism>
<dbReference type="VEuPathDB" id="TrichDB:TVAGG3_0548200"/>
<accession>A2EVW2</accession>
<dbReference type="SMR" id="A2EVW2"/>
<dbReference type="EMBL" id="DS113512">
    <property type="protein sequence ID" value="EAY03183.1"/>
    <property type="molecule type" value="Genomic_DNA"/>
</dbReference>
<protein>
    <submittedName>
        <fullName evidence="2">Uncharacterized protein</fullName>
    </submittedName>
</protein>
<reference evidence="2" key="2">
    <citation type="journal article" date="2007" name="Science">
        <title>Draft genome sequence of the sexually transmitted pathogen Trichomonas vaginalis.</title>
        <authorList>
            <person name="Carlton J.M."/>
            <person name="Hirt R.P."/>
            <person name="Silva J.C."/>
            <person name="Delcher A.L."/>
            <person name="Schatz M."/>
            <person name="Zhao Q."/>
            <person name="Wortman J.R."/>
            <person name="Bidwell S.L."/>
            <person name="Alsmark U.C.M."/>
            <person name="Besteiro S."/>
            <person name="Sicheritz-Ponten T."/>
            <person name="Noel C.J."/>
            <person name="Dacks J.B."/>
            <person name="Foster P.G."/>
            <person name="Simillion C."/>
            <person name="Van de Peer Y."/>
            <person name="Miranda-Saavedra D."/>
            <person name="Barton G.J."/>
            <person name="Westrop G.D."/>
            <person name="Mueller S."/>
            <person name="Dessi D."/>
            <person name="Fiori P.L."/>
            <person name="Ren Q."/>
            <person name="Paulsen I."/>
            <person name="Zhang H."/>
            <person name="Bastida-Corcuera F.D."/>
            <person name="Simoes-Barbosa A."/>
            <person name="Brown M.T."/>
            <person name="Hayes R.D."/>
            <person name="Mukherjee M."/>
            <person name="Okumura C.Y."/>
            <person name="Schneider R."/>
            <person name="Smith A.J."/>
            <person name="Vanacova S."/>
            <person name="Villalvazo M."/>
            <person name="Haas B.J."/>
            <person name="Pertea M."/>
            <person name="Feldblyum T.V."/>
            <person name="Utterback T.R."/>
            <person name="Shu C.L."/>
            <person name="Osoegawa K."/>
            <person name="de Jong P.J."/>
            <person name="Hrdy I."/>
            <person name="Horvathova L."/>
            <person name="Zubacova Z."/>
            <person name="Dolezal P."/>
            <person name="Malik S.B."/>
            <person name="Logsdon J.M. Jr."/>
            <person name="Henze K."/>
            <person name="Gupta A."/>
            <person name="Wang C.C."/>
            <person name="Dunne R.L."/>
            <person name="Upcroft J.A."/>
            <person name="Upcroft P."/>
            <person name="White O."/>
            <person name="Salzberg S.L."/>
            <person name="Tang P."/>
            <person name="Chiu C.-H."/>
            <person name="Lee Y.-S."/>
            <person name="Embley T.M."/>
            <person name="Coombs G.H."/>
            <person name="Mottram J.C."/>
            <person name="Tachezy J."/>
            <person name="Fraser-Liggett C.M."/>
            <person name="Johnson P.J."/>
        </authorList>
    </citation>
    <scope>NUCLEOTIDE SEQUENCE [LARGE SCALE GENOMIC DNA]</scope>
    <source>
        <strain evidence="2">G3</strain>
    </source>
</reference>